<sequence length="86" mass="9836">MDYIVRLREFEMREFVLRWFVNSEIQLSVSKLISALGSPNCCGAFRKAVPKGGADVVFWFARRYIDRGREKEGKKAGRCTDVISAC</sequence>
<dbReference type="EMBL" id="BMAW01002703">
    <property type="protein sequence ID" value="GFS79900.1"/>
    <property type="molecule type" value="Genomic_DNA"/>
</dbReference>
<accession>A0A8X6MVC5</accession>
<evidence type="ECO:0000313" key="2">
    <source>
        <dbReference type="Proteomes" id="UP000887013"/>
    </source>
</evidence>
<keyword evidence="2" id="KW-1185">Reference proteome</keyword>
<gene>
    <name evidence="1" type="ORF">NPIL_125591</name>
</gene>
<dbReference type="Proteomes" id="UP000887013">
    <property type="component" value="Unassembled WGS sequence"/>
</dbReference>
<organism evidence="1 2">
    <name type="scientific">Nephila pilipes</name>
    <name type="common">Giant wood spider</name>
    <name type="synonym">Nephila maculata</name>
    <dbReference type="NCBI Taxonomy" id="299642"/>
    <lineage>
        <taxon>Eukaryota</taxon>
        <taxon>Metazoa</taxon>
        <taxon>Ecdysozoa</taxon>
        <taxon>Arthropoda</taxon>
        <taxon>Chelicerata</taxon>
        <taxon>Arachnida</taxon>
        <taxon>Araneae</taxon>
        <taxon>Araneomorphae</taxon>
        <taxon>Entelegynae</taxon>
        <taxon>Araneoidea</taxon>
        <taxon>Nephilidae</taxon>
        <taxon>Nephila</taxon>
    </lineage>
</organism>
<evidence type="ECO:0000313" key="1">
    <source>
        <dbReference type="EMBL" id="GFS79900.1"/>
    </source>
</evidence>
<dbReference type="AlphaFoldDB" id="A0A8X6MVC5"/>
<protein>
    <submittedName>
        <fullName evidence="1">Uncharacterized protein</fullName>
    </submittedName>
</protein>
<reference evidence="1" key="1">
    <citation type="submission" date="2020-08" db="EMBL/GenBank/DDBJ databases">
        <title>Multicomponent nature underlies the extraordinary mechanical properties of spider dragline silk.</title>
        <authorList>
            <person name="Kono N."/>
            <person name="Nakamura H."/>
            <person name="Mori M."/>
            <person name="Yoshida Y."/>
            <person name="Ohtoshi R."/>
            <person name="Malay A.D."/>
            <person name="Moran D.A.P."/>
            <person name="Tomita M."/>
            <person name="Numata K."/>
            <person name="Arakawa K."/>
        </authorList>
    </citation>
    <scope>NUCLEOTIDE SEQUENCE</scope>
</reference>
<name>A0A8X6MVC5_NEPPI</name>
<comment type="caution">
    <text evidence="1">The sequence shown here is derived from an EMBL/GenBank/DDBJ whole genome shotgun (WGS) entry which is preliminary data.</text>
</comment>
<proteinExistence type="predicted"/>